<dbReference type="InterPro" id="IPR002052">
    <property type="entry name" value="DNA_methylase_N6_adenine_CS"/>
</dbReference>
<evidence type="ECO:0000256" key="4">
    <source>
        <dbReference type="ARBA" id="ARBA00022679"/>
    </source>
</evidence>
<evidence type="ECO:0000313" key="9">
    <source>
        <dbReference type="EMBL" id="TLE00648.1"/>
    </source>
</evidence>
<name>A0A4U8TP37_9HELI</name>
<dbReference type="Proteomes" id="UP000029922">
    <property type="component" value="Unassembled WGS sequence"/>
</dbReference>
<dbReference type="EMBL" id="JRPD02000006">
    <property type="protein sequence ID" value="TLE00648.1"/>
    <property type="molecule type" value="Genomic_DNA"/>
</dbReference>
<dbReference type="SUPFAM" id="SSF53335">
    <property type="entry name" value="S-adenosyl-L-methionine-dependent methyltransferases"/>
    <property type="match status" value="1"/>
</dbReference>
<sequence>MRDLFCSILGYTIAPEVNYNILTELKNESKSNSKKSDGAIIINNEVKAVIELKGTYTQDLDKVAFQAFSYKNHHEKCNYVIVSNFERLRLYVETQIKYEEFNLFNLSKDSFDLLYLLLQLENITNDIPLKLKYETLTEEKEITNNFYSDYSSFKGALFKDLIKNNIEIDKLLLFKKTQKLLDKILFVLFCEDRNLLPINSAIGIINDYKKLKELGYYQPLYNVFKTFFDRIDKGFKNDSDSSKDVFAYNGGLFKPDETLDSVKIGDDVLYIHSQRLANYDFQSQISVDILGRIFENSLTEIEEVQKEIENERKGIKAKNANIGKRKKDGVFYTPEYITKYIIENTIGKLCEAKKEELKINDKEYTFDKKYQKKTIYQLDERLNKYRDWLLSLKILDCACGSGAFLNSALSRLRKEHTLIDYLWSKIHKNELNFSQIENTILENNLYGVDINEDSIEITKLSLWLHTAARNRKLTTLNDKIKCGNSLIDNEAIAGKKAFNWKKEFPDVFEKGGFDVIIGNPPYVRRTQLDNKQKNEIEKIFFSI</sequence>
<gene>
    <name evidence="9" type="ORF">LS73_004365</name>
</gene>
<dbReference type="PROSITE" id="PS00092">
    <property type="entry name" value="N6_MTASE"/>
    <property type="match status" value="1"/>
</dbReference>
<comment type="catalytic activity">
    <reaction evidence="6">
        <text>a 2'-deoxyadenosine in DNA + S-adenosyl-L-methionine = an N(6)-methyl-2'-deoxyadenosine in DNA + S-adenosyl-L-homocysteine + H(+)</text>
        <dbReference type="Rhea" id="RHEA:15197"/>
        <dbReference type="Rhea" id="RHEA-COMP:12418"/>
        <dbReference type="Rhea" id="RHEA-COMP:12419"/>
        <dbReference type="ChEBI" id="CHEBI:15378"/>
        <dbReference type="ChEBI" id="CHEBI:57856"/>
        <dbReference type="ChEBI" id="CHEBI:59789"/>
        <dbReference type="ChEBI" id="CHEBI:90615"/>
        <dbReference type="ChEBI" id="CHEBI:90616"/>
        <dbReference type="EC" id="2.1.1.72"/>
    </reaction>
</comment>
<evidence type="ECO:0000256" key="3">
    <source>
        <dbReference type="ARBA" id="ARBA00022603"/>
    </source>
</evidence>
<keyword evidence="4" id="KW-0808">Transferase</keyword>
<keyword evidence="7" id="KW-0175">Coiled coil</keyword>
<keyword evidence="5" id="KW-0949">S-adenosyl-L-methionine</keyword>
<dbReference type="Pfam" id="PF07669">
    <property type="entry name" value="Eco57I"/>
    <property type="match status" value="1"/>
</dbReference>
<feature type="domain" description="Type II methyltransferase M.TaqI-like" evidence="8">
    <location>
        <begin position="443"/>
        <end position="539"/>
    </location>
</feature>
<evidence type="ECO:0000256" key="6">
    <source>
        <dbReference type="ARBA" id="ARBA00047942"/>
    </source>
</evidence>
<dbReference type="EC" id="2.1.1.72" evidence="2"/>
<dbReference type="GO" id="GO:0003676">
    <property type="term" value="F:nucleic acid binding"/>
    <property type="evidence" value="ECO:0007669"/>
    <property type="project" value="InterPro"/>
</dbReference>
<dbReference type="InterPro" id="IPR050953">
    <property type="entry name" value="N4_N6_ade-DNA_methylase"/>
</dbReference>
<reference evidence="9 10" key="1">
    <citation type="journal article" date="2014" name="Genome Announc.">
        <title>Draft genome sequences of eight enterohepatic helicobacter species isolated from both laboratory and wild rodents.</title>
        <authorList>
            <person name="Sheh A."/>
            <person name="Shen Z."/>
            <person name="Fox J.G."/>
        </authorList>
    </citation>
    <scope>NUCLEOTIDE SEQUENCE [LARGE SCALE GENOMIC DNA]</scope>
    <source>
        <strain evidence="9 10">ST1</strain>
    </source>
</reference>
<organism evidence="9 10">
    <name type="scientific">Helicobacter muridarum</name>
    <dbReference type="NCBI Taxonomy" id="216"/>
    <lineage>
        <taxon>Bacteria</taxon>
        <taxon>Pseudomonadati</taxon>
        <taxon>Campylobacterota</taxon>
        <taxon>Epsilonproteobacteria</taxon>
        <taxon>Campylobacterales</taxon>
        <taxon>Helicobacteraceae</taxon>
        <taxon>Helicobacter</taxon>
    </lineage>
</organism>
<dbReference type="PANTHER" id="PTHR33841">
    <property type="entry name" value="DNA METHYLTRANSFERASE YEEA-RELATED"/>
    <property type="match status" value="1"/>
</dbReference>
<evidence type="ECO:0000256" key="7">
    <source>
        <dbReference type="SAM" id="Coils"/>
    </source>
</evidence>
<protein>
    <recommendedName>
        <fullName evidence="2">site-specific DNA-methyltransferase (adenine-specific)</fullName>
        <ecNumber evidence="2">2.1.1.72</ecNumber>
    </recommendedName>
</protein>
<dbReference type="GO" id="GO:0032259">
    <property type="term" value="P:methylation"/>
    <property type="evidence" value="ECO:0007669"/>
    <property type="project" value="UniProtKB-KW"/>
</dbReference>
<dbReference type="Gene3D" id="3.40.50.150">
    <property type="entry name" value="Vaccinia Virus protein VP39"/>
    <property type="match status" value="1"/>
</dbReference>
<comment type="caution">
    <text evidence="9">The sequence shown here is derived from an EMBL/GenBank/DDBJ whole genome shotgun (WGS) entry which is preliminary data.</text>
</comment>
<dbReference type="OrthoDB" id="9761012at2"/>
<proteinExistence type="inferred from homology"/>
<dbReference type="InterPro" id="IPR029063">
    <property type="entry name" value="SAM-dependent_MTases_sf"/>
</dbReference>
<keyword evidence="3" id="KW-0489">Methyltransferase</keyword>
<dbReference type="InterPro" id="IPR011639">
    <property type="entry name" value="MethylTrfase_TaqI-like_dom"/>
</dbReference>
<evidence type="ECO:0000256" key="1">
    <source>
        <dbReference type="ARBA" id="ARBA00006594"/>
    </source>
</evidence>
<accession>A0A4U8TP37</accession>
<dbReference type="PRINTS" id="PR00507">
    <property type="entry name" value="N12N6MTFRASE"/>
</dbReference>
<dbReference type="AlphaFoldDB" id="A0A4U8TP37"/>
<evidence type="ECO:0000259" key="8">
    <source>
        <dbReference type="Pfam" id="PF07669"/>
    </source>
</evidence>
<evidence type="ECO:0000256" key="2">
    <source>
        <dbReference type="ARBA" id="ARBA00011900"/>
    </source>
</evidence>
<evidence type="ECO:0000313" key="10">
    <source>
        <dbReference type="Proteomes" id="UP000029922"/>
    </source>
</evidence>
<dbReference type="GO" id="GO:0009007">
    <property type="term" value="F:site-specific DNA-methyltransferase (adenine-specific) activity"/>
    <property type="evidence" value="ECO:0007669"/>
    <property type="project" value="UniProtKB-EC"/>
</dbReference>
<comment type="similarity">
    <text evidence="1">Belongs to the N(4)/N(6)-methyltransferase family.</text>
</comment>
<evidence type="ECO:0000256" key="5">
    <source>
        <dbReference type="ARBA" id="ARBA00022691"/>
    </source>
</evidence>
<dbReference type="GO" id="GO:0006304">
    <property type="term" value="P:DNA modification"/>
    <property type="evidence" value="ECO:0007669"/>
    <property type="project" value="InterPro"/>
</dbReference>
<feature type="coiled-coil region" evidence="7">
    <location>
        <begin position="294"/>
        <end position="321"/>
    </location>
</feature>
<dbReference type="PANTHER" id="PTHR33841:SF5">
    <property type="entry name" value="DNA METHYLASE (MODIFICATION METHYLASE) (METHYLTRANSFERASE)-RELATED"/>
    <property type="match status" value="1"/>
</dbReference>